<sequence length="408" mass="42988">MQRRHRTLPVLVALGLGAAALALVPTAAAEAGGAPALFTGDAVAARAADGLRSTPYNAEVRVKQANPDVVAESTEEIAIDLGGRTVHAVRDGARRTEVGNTLWTGQIRETAKARGAGAEVATDENNSVTLVRSDAGVTGSVRLDGKLYKIRPVSGGHAVIAVDETKMPRDHAPIALPKIDMPAAEAAPAANTVIRVQVVATNEAVSAYGGDMRALTDLAVAETNKGYTNSGVGITLELASYSTVNYNEQGFSTDLSRFRGTSDGQMDGIHAIRDQTRADVGVLIINDSSYCGLASGIGSSASTAFAAVYWDCATGYYSFGHEIGHLQSARHDPATDGSNTPYAYGHGYRYGTSWRTIMAYNCSPSCPRLNYWSNPRVNYQGVPMGTTTRSDNARVLENTKATVAGFRS</sequence>
<dbReference type="AlphaFoldDB" id="A0A4Q7KDW9"/>
<feature type="signal peptide" evidence="1">
    <location>
        <begin position="1"/>
        <end position="29"/>
    </location>
</feature>
<accession>A0A4Q7KDW9</accession>
<name>A0A4Q7KDW9_9PSEU</name>
<organism evidence="2 3">
    <name type="scientific">Herbihabitans rhizosphaerae</name>
    <dbReference type="NCBI Taxonomy" id="1872711"/>
    <lineage>
        <taxon>Bacteria</taxon>
        <taxon>Bacillati</taxon>
        <taxon>Actinomycetota</taxon>
        <taxon>Actinomycetes</taxon>
        <taxon>Pseudonocardiales</taxon>
        <taxon>Pseudonocardiaceae</taxon>
        <taxon>Herbihabitans</taxon>
    </lineage>
</organism>
<protein>
    <submittedName>
        <fullName evidence="2">Peptidyl-Asp metalloendopeptidase</fullName>
    </submittedName>
</protein>
<dbReference type="RefSeq" id="WP_130347881.1">
    <property type="nucleotide sequence ID" value="NZ_SGWQ01000012.1"/>
</dbReference>
<keyword evidence="1" id="KW-0732">Signal</keyword>
<dbReference type="Pfam" id="PF13688">
    <property type="entry name" value="Reprolysin_5"/>
    <property type="match status" value="1"/>
</dbReference>
<proteinExistence type="predicted"/>
<comment type="caution">
    <text evidence="2">The sequence shown here is derived from an EMBL/GenBank/DDBJ whole genome shotgun (WGS) entry which is preliminary data.</text>
</comment>
<gene>
    <name evidence="2" type="ORF">EV193_11268</name>
</gene>
<dbReference type="OrthoDB" id="5116373at2"/>
<dbReference type="SUPFAM" id="SSF55486">
    <property type="entry name" value="Metalloproteases ('zincins'), catalytic domain"/>
    <property type="match status" value="1"/>
</dbReference>
<evidence type="ECO:0000256" key="1">
    <source>
        <dbReference type="SAM" id="SignalP"/>
    </source>
</evidence>
<reference evidence="2 3" key="1">
    <citation type="submission" date="2019-02" db="EMBL/GenBank/DDBJ databases">
        <title>Genomic Encyclopedia of Type Strains, Phase IV (KMG-IV): sequencing the most valuable type-strain genomes for metagenomic binning, comparative biology and taxonomic classification.</title>
        <authorList>
            <person name="Goeker M."/>
        </authorList>
    </citation>
    <scope>NUCLEOTIDE SEQUENCE [LARGE SCALE GENOMIC DNA]</scope>
    <source>
        <strain evidence="2 3">DSM 101727</strain>
    </source>
</reference>
<dbReference type="EMBL" id="SGWQ01000012">
    <property type="protein sequence ID" value="RZS32434.1"/>
    <property type="molecule type" value="Genomic_DNA"/>
</dbReference>
<evidence type="ECO:0000313" key="2">
    <source>
        <dbReference type="EMBL" id="RZS32434.1"/>
    </source>
</evidence>
<feature type="chain" id="PRO_5021022808" evidence="1">
    <location>
        <begin position="30"/>
        <end position="408"/>
    </location>
</feature>
<keyword evidence="3" id="KW-1185">Reference proteome</keyword>
<dbReference type="Proteomes" id="UP000294257">
    <property type="component" value="Unassembled WGS sequence"/>
</dbReference>
<evidence type="ECO:0000313" key="3">
    <source>
        <dbReference type="Proteomes" id="UP000294257"/>
    </source>
</evidence>